<sequence length="101" mass="11650">MKCSPFALYWSVFRYKIASAQMSGEKILRFCEKCYSSDHCASKSQISGNYIVHKTYLIVRFQFYIGFLGRSSPQYLERILFTGPVFGFVKQSIGKQVFAAF</sequence>
<name>A0A0X3PGQ3_SCHSO</name>
<protein>
    <submittedName>
        <fullName evidence="1">Uncharacterized protein</fullName>
    </submittedName>
</protein>
<evidence type="ECO:0000313" key="1">
    <source>
        <dbReference type="EMBL" id="JAP51131.1"/>
    </source>
</evidence>
<accession>A0A0X3PGQ3</accession>
<dbReference type="AlphaFoldDB" id="A0A0X3PGQ3"/>
<organism evidence="1">
    <name type="scientific">Schistocephalus solidus</name>
    <name type="common">Tapeworm</name>
    <dbReference type="NCBI Taxonomy" id="70667"/>
    <lineage>
        <taxon>Eukaryota</taxon>
        <taxon>Metazoa</taxon>
        <taxon>Spiralia</taxon>
        <taxon>Lophotrochozoa</taxon>
        <taxon>Platyhelminthes</taxon>
        <taxon>Cestoda</taxon>
        <taxon>Eucestoda</taxon>
        <taxon>Diphyllobothriidea</taxon>
        <taxon>Diphyllobothriidae</taxon>
        <taxon>Schistocephalus</taxon>
    </lineage>
</organism>
<gene>
    <name evidence="1" type="ORF">TR156769</name>
</gene>
<proteinExistence type="predicted"/>
<reference evidence="1" key="1">
    <citation type="submission" date="2016-01" db="EMBL/GenBank/DDBJ databases">
        <title>Reference transcriptome for the parasite Schistocephalus solidus: insights into the molecular evolution of parasitism.</title>
        <authorList>
            <person name="Hebert F.O."/>
            <person name="Grambauer S."/>
            <person name="Barber I."/>
            <person name="Landry C.R."/>
            <person name="Aubin-Horth N."/>
        </authorList>
    </citation>
    <scope>NUCLEOTIDE SEQUENCE</scope>
</reference>
<dbReference type="EMBL" id="GEEE01012094">
    <property type="protein sequence ID" value="JAP51131.1"/>
    <property type="molecule type" value="Transcribed_RNA"/>
</dbReference>